<name>A0A0G4JNZ3_9GAMM</name>
<dbReference type="SUPFAM" id="SSF53448">
    <property type="entry name" value="Nucleotide-diphospho-sugar transferases"/>
    <property type="match status" value="1"/>
</dbReference>
<dbReference type="EMBL" id="CGIG01000001">
    <property type="protein sequence ID" value="CPR13637.1"/>
    <property type="molecule type" value="Genomic_DNA"/>
</dbReference>
<keyword evidence="2" id="KW-0328">Glycosyltransferase</keyword>
<gene>
    <name evidence="2" type="ORF">BN1221_00033c</name>
</gene>
<reference evidence="3" key="1">
    <citation type="submission" date="2015-01" db="EMBL/GenBank/DDBJ databases">
        <authorList>
            <person name="Paterson Steve"/>
        </authorList>
    </citation>
    <scope>NUCLEOTIDE SEQUENCE [LARGE SCALE GENOMIC DNA]</scope>
    <source>
        <strain evidence="3">OBR1</strain>
    </source>
</reference>
<dbReference type="PANTHER" id="PTHR22916:SF3">
    <property type="entry name" value="UDP-GLCNAC:BETAGAL BETA-1,3-N-ACETYLGLUCOSAMINYLTRANSFERASE-LIKE PROTEIN 1"/>
    <property type="match status" value="1"/>
</dbReference>
<dbReference type="OrthoDB" id="9802649at2"/>
<evidence type="ECO:0000259" key="1">
    <source>
        <dbReference type="Pfam" id="PF00535"/>
    </source>
</evidence>
<dbReference type="InterPro" id="IPR001173">
    <property type="entry name" value="Glyco_trans_2-like"/>
</dbReference>
<evidence type="ECO:0000313" key="2">
    <source>
        <dbReference type="EMBL" id="CPR13637.1"/>
    </source>
</evidence>
<keyword evidence="2" id="KW-0808">Transferase</keyword>
<dbReference type="InterPro" id="IPR029044">
    <property type="entry name" value="Nucleotide-diphossugar_trans"/>
</dbReference>
<feature type="domain" description="Glycosyltransferase 2-like" evidence="1">
    <location>
        <begin position="10"/>
        <end position="120"/>
    </location>
</feature>
<dbReference type="Gene3D" id="3.90.550.10">
    <property type="entry name" value="Spore Coat Polysaccharide Biosynthesis Protein SpsA, Chain A"/>
    <property type="match status" value="1"/>
</dbReference>
<organism evidence="2 3">
    <name type="scientific">Brenneria goodwinii</name>
    <dbReference type="NCBI Taxonomy" id="1109412"/>
    <lineage>
        <taxon>Bacteria</taxon>
        <taxon>Pseudomonadati</taxon>
        <taxon>Pseudomonadota</taxon>
        <taxon>Gammaproteobacteria</taxon>
        <taxon>Enterobacterales</taxon>
        <taxon>Pectobacteriaceae</taxon>
        <taxon>Brenneria</taxon>
    </lineage>
</organism>
<dbReference type="STRING" id="1109412.BN1221_00033c"/>
<sequence length="311" mass="35795">MKTSNTPEISIIIATFNGEKFVSEQIESIVKNDNFSELVKEIIISDDGSTDSTIDIIKKYQRIYNIISFIENSSGEHGVVNNFSRGITVSSGNYIMLCDQDDVWLSSKIKISYRKIKELESQNGNKPTIVFSDLIIVDEKLNVKYKSFFDFNKISINESTKLNSLLLNNVAPGCTCILNKSLIKASFPIPNNVIMHDWWFMLVAASIGEVFAIKEPLILYRQHESNVIGAKKINIFNKILNIKENSKYYSFIKKQKIEQAKNIISYNFGREYKINIEIRELIYSFEKNIFYPVSRERTLSRKILSILAVFF</sequence>
<dbReference type="Pfam" id="PF00535">
    <property type="entry name" value="Glycos_transf_2"/>
    <property type="match status" value="1"/>
</dbReference>
<accession>A0A0G4JNZ3</accession>
<protein>
    <submittedName>
        <fullName evidence="2">Alpha-L-Rha alpha-1,3-L-rhamnosyltransferase</fullName>
        <ecNumber evidence="2">2.4.1.-</ecNumber>
    </submittedName>
</protein>
<dbReference type="RefSeq" id="WP_048635588.1">
    <property type="nucleotide sequence ID" value="NZ_CGIG01000001.1"/>
</dbReference>
<dbReference type="CDD" id="cd04196">
    <property type="entry name" value="GT_2_like_d"/>
    <property type="match status" value="1"/>
</dbReference>
<dbReference type="GO" id="GO:0016758">
    <property type="term" value="F:hexosyltransferase activity"/>
    <property type="evidence" value="ECO:0007669"/>
    <property type="project" value="UniProtKB-ARBA"/>
</dbReference>
<evidence type="ECO:0000313" key="3">
    <source>
        <dbReference type="Proteomes" id="UP000044377"/>
    </source>
</evidence>
<dbReference type="EC" id="2.4.1.-" evidence="2"/>
<proteinExistence type="predicted"/>
<keyword evidence="3" id="KW-1185">Reference proteome</keyword>
<dbReference type="AlphaFoldDB" id="A0A0G4JNZ3"/>
<dbReference type="PANTHER" id="PTHR22916">
    <property type="entry name" value="GLYCOSYLTRANSFERASE"/>
    <property type="match status" value="1"/>
</dbReference>
<dbReference type="Proteomes" id="UP000044377">
    <property type="component" value="Unassembled WGS sequence"/>
</dbReference>